<evidence type="ECO:0000313" key="2">
    <source>
        <dbReference type="EMBL" id="KZT39498.1"/>
    </source>
</evidence>
<feature type="region of interest" description="Disordered" evidence="1">
    <location>
        <begin position="470"/>
        <end position="500"/>
    </location>
</feature>
<evidence type="ECO:0000256" key="1">
    <source>
        <dbReference type="SAM" id="MobiDB-lite"/>
    </source>
</evidence>
<evidence type="ECO:0000313" key="3">
    <source>
        <dbReference type="Proteomes" id="UP000076798"/>
    </source>
</evidence>
<dbReference type="OrthoDB" id="3219467at2759"/>
<reference evidence="2 3" key="1">
    <citation type="journal article" date="2016" name="Mol. Biol. Evol.">
        <title>Comparative Genomics of Early-Diverging Mushroom-Forming Fungi Provides Insights into the Origins of Lignocellulose Decay Capabilities.</title>
        <authorList>
            <person name="Nagy L.G."/>
            <person name="Riley R."/>
            <person name="Tritt A."/>
            <person name="Adam C."/>
            <person name="Daum C."/>
            <person name="Floudas D."/>
            <person name="Sun H."/>
            <person name="Yadav J.S."/>
            <person name="Pangilinan J."/>
            <person name="Larsson K.H."/>
            <person name="Matsuura K."/>
            <person name="Barry K."/>
            <person name="Labutti K."/>
            <person name="Kuo R."/>
            <person name="Ohm R.A."/>
            <person name="Bhattacharya S.S."/>
            <person name="Shirouzu T."/>
            <person name="Yoshinaga Y."/>
            <person name="Martin F.M."/>
            <person name="Grigoriev I.V."/>
            <person name="Hibbett D.S."/>
        </authorList>
    </citation>
    <scope>NUCLEOTIDE SEQUENCE [LARGE SCALE GENOMIC DNA]</scope>
    <source>
        <strain evidence="2 3">HHB10207 ss-3</strain>
    </source>
</reference>
<dbReference type="Proteomes" id="UP000076798">
    <property type="component" value="Unassembled WGS sequence"/>
</dbReference>
<organism evidence="2 3">
    <name type="scientific">Sistotremastrum suecicum HHB10207 ss-3</name>
    <dbReference type="NCBI Taxonomy" id="1314776"/>
    <lineage>
        <taxon>Eukaryota</taxon>
        <taxon>Fungi</taxon>
        <taxon>Dikarya</taxon>
        <taxon>Basidiomycota</taxon>
        <taxon>Agaricomycotina</taxon>
        <taxon>Agaricomycetes</taxon>
        <taxon>Sistotremastrales</taxon>
        <taxon>Sistotremastraceae</taxon>
        <taxon>Sistotremastrum</taxon>
    </lineage>
</organism>
<accession>A0A166EEA5</accession>
<sequence length="728" mass="81534">MDEINNNTGDQDPKSGKKPSKKSKIVNDQGQVEEKKEDKSAGIYSAYPYYKIQFTPGQKTDIKWNKDYTSPLRTLDSFKRTSVASKPDTSTKVNTRRAKKAADTVADAANPNLITIEQAVQYLGEPQPLKTFSNVGGGFIVVDQQPPVLSPIAPSEYLRTKGADKSQQISQFDPFKDTDNTNKQYCPIASDLTFKPIPYRACDELGKVLETDTNIYIFTGKMANLGRVFMRLSDLQLRLGIGSAYQYWQDWFNVDSANWAGQYSPPFPIWDADGTYLKDWGAKKWSYFLLPQDLNDPSTAGSQFIRYCELAREACFVPAETGGMPWRYWNKAADKTPNKNTDKNPVPTTAAPVAPVTLYFKCYDHLIFDGWEDLFLACVKTAATKSRFNPTVYAKESTDDFFDNNDLVKIGVHPLGLFETYVTSDDLQKMLEMNVDKPIEKDTVPYPTDPAVDEGLNVPSKVKITDDKINKPEDAESIPQPKPGANTIGEENPPAKNDTVTDISTNKLAAARNRERKPGQDDAMGLSAFEVSESLWTTQELGTIGIKGGGDVEWLHRSAFSFGRLKHGKTGTPQTPRNLVWGTSQVNTAMIRAESFVKRVARRTNSTVTLTTSLAYTEAPVDTRWMKPYQWMAPILTYKFTGTGEKLVYPGTNNKATAPFTFHNIIEFMPFERLMPNYLEYFLDTEVEKLIFPWEVTKEQEAMEAFIENGVDEDDKKPGAVVPANGTA</sequence>
<protein>
    <submittedName>
        <fullName evidence="2">Uncharacterized protein</fullName>
    </submittedName>
</protein>
<feature type="region of interest" description="Disordered" evidence="1">
    <location>
        <begin position="1"/>
        <end position="38"/>
    </location>
</feature>
<gene>
    <name evidence="2" type="ORF">SISSUDRAFT_1045521</name>
</gene>
<keyword evidence="3" id="KW-1185">Reference proteome</keyword>
<dbReference type="STRING" id="1314776.A0A166EEA5"/>
<dbReference type="EMBL" id="KV428045">
    <property type="protein sequence ID" value="KZT39498.1"/>
    <property type="molecule type" value="Genomic_DNA"/>
</dbReference>
<name>A0A166EEA5_9AGAM</name>
<proteinExistence type="predicted"/>
<dbReference type="AlphaFoldDB" id="A0A166EEA5"/>
<feature type="compositionally biased region" description="Polar residues" evidence="1">
    <location>
        <begin position="1"/>
        <end position="10"/>
    </location>
</feature>